<comment type="caution">
    <text evidence="1">The sequence shown here is derived from an EMBL/GenBank/DDBJ whole genome shotgun (WGS) entry which is preliminary data.</text>
</comment>
<accession>A0ACC0U475</accession>
<dbReference type="EMBL" id="JAGFNK010000192">
    <property type="protein sequence ID" value="KAI9460024.1"/>
    <property type="molecule type" value="Genomic_DNA"/>
</dbReference>
<evidence type="ECO:0000313" key="2">
    <source>
        <dbReference type="Proteomes" id="UP001207468"/>
    </source>
</evidence>
<name>A0ACC0U475_9AGAM</name>
<protein>
    <submittedName>
        <fullName evidence="1">Isoprenoid synthase domain-containing protein</fullName>
    </submittedName>
</protein>
<proteinExistence type="predicted"/>
<evidence type="ECO:0000313" key="1">
    <source>
        <dbReference type="EMBL" id="KAI9460024.1"/>
    </source>
</evidence>
<dbReference type="Proteomes" id="UP001207468">
    <property type="component" value="Unassembled WGS sequence"/>
</dbReference>
<sequence>MSSPNSSPTLSPSFVRALSPTPTVLEPSFFVLPDLVSHCSFSLTYHDDGDAIAADSLDWILSFSPHFSQDKVAAMRGLQAGELTAYCYNNCTSPRLRVVSDFMNYLFHLDDVSDGFLARDAEGLANWVMNAFEWPDDYRPVRGQRGGIQENNAAKLAREGSSRGARVSPSFWSRCIRDCAPAVQQRFKSHMQMFFQAVQQQALCRADGIVSDLETYIDMRRDTSGCKPVFDLIEYSLDLELPDAVIEHPVIAALNQGANDLVTWSNDLFSYNVEQSRGDTHNMVCVFMIHDGLGLQQAVDRIGEMCKQTIDAFVRNRERVPSWGDRVDEDVKLYVNGLQEWIVGSLHWSFMTTRYFGDNGGLVKATRIVDLVSRECSKAA</sequence>
<keyword evidence="2" id="KW-1185">Reference proteome</keyword>
<reference evidence="1" key="1">
    <citation type="submission" date="2021-03" db="EMBL/GenBank/DDBJ databases">
        <title>Evolutionary priming and transition to the ectomycorrhizal habit in an iconic lineage of mushroom-forming fungi: is preadaptation a requirement?</title>
        <authorList>
            <consortium name="DOE Joint Genome Institute"/>
            <person name="Looney B.P."/>
            <person name="Miyauchi S."/>
            <person name="Morin E."/>
            <person name="Drula E."/>
            <person name="Courty P.E."/>
            <person name="Chicoki N."/>
            <person name="Fauchery L."/>
            <person name="Kohler A."/>
            <person name="Kuo A."/>
            <person name="LaButti K."/>
            <person name="Pangilinan J."/>
            <person name="Lipzen A."/>
            <person name="Riley R."/>
            <person name="Andreopoulos W."/>
            <person name="He G."/>
            <person name="Johnson J."/>
            <person name="Barry K.W."/>
            <person name="Grigoriev I.V."/>
            <person name="Nagy L."/>
            <person name="Hibbett D."/>
            <person name="Henrissat B."/>
            <person name="Matheny P.B."/>
            <person name="Labbe J."/>
            <person name="Martin A.F."/>
        </authorList>
    </citation>
    <scope>NUCLEOTIDE SEQUENCE</scope>
    <source>
        <strain evidence="1">BPL698</strain>
    </source>
</reference>
<organism evidence="1 2">
    <name type="scientific">Russula earlei</name>
    <dbReference type="NCBI Taxonomy" id="71964"/>
    <lineage>
        <taxon>Eukaryota</taxon>
        <taxon>Fungi</taxon>
        <taxon>Dikarya</taxon>
        <taxon>Basidiomycota</taxon>
        <taxon>Agaricomycotina</taxon>
        <taxon>Agaricomycetes</taxon>
        <taxon>Russulales</taxon>
        <taxon>Russulaceae</taxon>
        <taxon>Russula</taxon>
    </lineage>
</organism>
<gene>
    <name evidence="1" type="ORF">F5148DRAFT_1276776</name>
</gene>